<dbReference type="CDD" id="cd06086">
    <property type="entry name" value="KOW_Spt5_6"/>
    <property type="match status" value="1"/>
</dbReference>
<feature type="compositionally biased region" description="Polar residues" evidence="11">
    <location>
        <begin position="831"/>
        <end position="871"/>
    </location>
</feature>
<reference evidence="14 15" key="1">
    <citation type="submission" date="2021-04" db="EMBL/GenBank/DDBJ databases">
        <authorList>
            <person name="Bliznina A."/>
        </authorList>
    </citation>
    <scope>NUCLEOTIDE SEQUENCE [LARGE SCALE GENOMIC DNA]</scope>
</reference>
<dbReference type="InterPro" id="IPR006645">
    <property type="entry name" value="NGN-like_dom"/>
</dbReference>
<dbReference type="PANTHER" id="PTHR11125">
    <property type="entry name" value="SUPPRESSOR OF TY 5"/>
    <property type="match status" value="1"/>
</dbReference>
<feature type="region of interest" description="Disordered" evidence="11">
    <location>
        <begin position="738"/>
        <end position="920"/>
    </location>
</feature>
<evidence type="ECO:0000256" key="4">
    <source>
        <dbReference type="ARBA" id="ARBA00022553"/>
    </source>
</evidence>
<evidence type="ECO:0000256" key="10">
    <source>
        <dbReference type="PIRNR" id="PIRNR036945"/>
    </source>
</evidence>
<dbReference type="InterPro" id="IPR057936">
    <property type="entry name" value="KOWx_Spt5"/>
</dbReference>
<keyword evidence="8 10" id="KW-0804">Transcription</keyword>
<dbReference type="CDD" id="cd06085">
    <property type="entry name" value="KOW_Spt5_5"/>
    <property type="match status" value="1"/>
</dbReference>
<feature type="domain" description="KOW" evidence="13">
    <location>
        <begin position="409"/>
        <end position="436"/>
    </location>
</feature>
<dbReference type="PANTHER" id="PTHR11125:SF7">
    <property type="entry name" value="TRANSCRIPTION ELONGATION FACTOR SPT5"/>
    <property type="match status" value="1"/>
</dbReference>
<dbReference type="Pfam" id="PF23290">
    <property type="entry name" value="KOW5_SPT5"/>
    <property type="match status" value="1"/>
</dbReference>
<dbReference type="Pfam" id="PF23287">
    <property type="entry name" value="KOW7_SPT5"/>
    <property type="match status" value="1"/>
</dbReference>
<dbReference type="InterPro" id="IPR041976">
    <property type="entry name" value="KOW_Spt5_3"/>
</dbReference>
<dbReference type="Pfam" id="PF23288">
    <property type="entry name" value="KOW6_SPT5"/>
    <property type="match status" value="1"/>
</dbReference>
<feature type="compositionally biased region" description="Basic residues" evidence="11">
    <location>
        <begin position="59"/>
        <end position="68"/>
    </location>
</feature>
<accession>A0ABN7RQ01</accession>
<protein>
    <recommendedName>
        <fullName evidence="10">Transcription elongation factor SPT5</fullName>
    </recommendedName>
</protein>
<evidence type="ECO:0000256" key="1">
    <source>
        <dbReference type="ARBA" id="ARBA00004123"/>
    </source>
</evidence>
<dbReference type="SMART" id="SM00738">
    <property type="entry name" value="NGN"/>
    <property type="match status" value="1"/>
</dbReference>
<dbReference type="InterPro" id="IPR041973">
    <property type="entry name" value="KOW_Spt5_1"/>
</dbReference>
<dbReference type="CDD" id="cd09888">
    <property type="entry name" value="NGN_Euk"/>
    <property type="match status" value="1"/>
</dbReference>
<dbReference type="InterPro" id="IPR041980">
    <property type="entry name" value="KOW_Spt5_6_metazoa"/>
</dbReference>
<feature type="region of interest" description="Disordered" evidence="11">
    <location>
        <begin position="653"/>
        <end position="691"/>
    </location>
</feature>
<evidence type="ECO:0000256" key="11">
    <source>
        <dbReference type="SAM" id="MobiDB-lite"/>
    </source>
</evidence>
<dbReference type="Pfam" id="PF00467">
    <property type="entry name" value="KOW"/>
    <property type="match status" value="1"/>
</dbReference>
<evidence type="ECO:0000256" key="8">
    <source>
        <dbReference type="ARBA" id="ARBA00023163"/>
    </source>
</evidence>
<name>A0ABN7RQ01_OIKDI</name>
<comment type="similarity">
    <text evidence="2 10">Belongs to the SPT5 family.</text>
</comment>
<evidence type="ECO:0000313" key="14">
    <source>
        <dbReference type="EMBL" id="CAG5083169.1"/>
    </source>
</evidence>
<evidence type="ECO:0000259" key="13">
    <source>
        <dbReference type="SMART" id="SM00739"/>
    </source>
</evidence>
<evidence type="ECO:0000259" key="12">
    <source>
        <dbReference type="SMART" id="SM00738"/>
    </source>
</evidence>
<keyword evidence="6" id="KW-0805">Transcription regulation</keyword>
<dbReference type="InterPro" id="IPR041975">
    <property type="entry name" value="KOW_Spt5_2"/>
</dbReference>
<dbReference type="Pfam" id="PF23042">
    <property type="entry name" value="KOW1_SPT5"/>
    <property type="match status" value="1"/>
</dbReference>
<evidence type="ECO:0000256" key="9">
    <source>
        <dbReference type="ARBA" id="ARBA00023242"/>
    </source>
</evidence>
<dbReference type="InterPro" id="IPR039659">
    <property type="entry name" value="SPT5"/>
</dbReference>
<dbReference type="Pfam" id="PF03439">
    <property type="entry name" value="Spt5-NGN"/>
    <property type="match status" value="1"/>
</dbReference>
<keyword evidence="15" id="KW-1185">Reference proteome</keyword>
<dbReference type="InterPro" id="IPR041977">
    <property type="entry name" value="KOW_Spt5_4"/>
</dbReference>
<organism evidence="14 15">
    <name type="scientific">Oikopleura dioica</name>
    <name type="common">Tunicate</name>
    <dbReference type="NCBI Taxonomy" id="34765"/>
    <lineage>
        <taxon>Eukaryota</taxon>
        <taxon>Metazoa</taxon>
        <taxon>Chordata</taxon>
        <taxon>Tunicata</taxon>
        <taxon>Appendicularia</taxon>
        <taxon>Copelata</taxon>
        <taxon>Oikopleuridae</taxon>
        <taxon>Oikopleura</taxon>
    </lineage>
</organism>
<keyword evidence="5" id="KW-0677">Repeat</keyword>
<feature type="domain" description="KOW" evidence="13">
    <location>
        <begin position="461"/>
        <end position="488"/>
    </location>
</feature>
<dbReference type="InterPro" id="IPR017071">
    <property type="entry name" value="TF_Spt5_eukaryote"/>
</dbReference>
<dbReference type="InterPro" id="IPR039385">
    <property type="entry name" value="NGN_Euk"/>
</dbReference>
<dbReference type="Pfam" id="PF23291">
    <property type="entry name" value="KOW4_SPT5"/>
    <property type="match status" value="1"/>
</dbReference>
<feature type="compositionally biased region" description="Acidic residues" evidence="11">
    <location>
        <begin position="75"/>
        <end position="89"/>
    </location>
</feature>
<dbReference type="SUPFAM" id="SSF50104">
    <property type="entry name" value="Translation proteins SH3-like domain"/>
    <property type="match status" value="2"/>
</dbReference>
<feature type="domain" description="NusG-like N-terminal" evidence="12">
    <location>
        <begin position="167"/>
        <end position="258"/>
    </location>
</feature>
<dbReference type="CDD" id="cd06083">
    <property type="entry name" value="KOW_Spt5_3"/>
    <property type="match status" value="1"/>
</dbReference>
<dbReference type="InterPro" id="IPR057934">
    <property type="entry name" value="KOW_Spt5_7"/>
</dbReference>
<dbReference type="Gene3D" id="2.30.30.30">
    <property type="match status" value="3"/>
</dbReference>
<dbReference type="EMBL" id="OU015568">
    <property type="protein sequence ID" value="CAG5083169.1"/>
    <property type="molecule type" value="Genomic_DNA"/>
</dbReference>
<evidence type="ECO:0000256" key="6">
    <source>
        <dbReference type="ARBA" id="ARBA00023015"/>
    </source>
</evidence>
<dbReference type="InterPro" id="IPR008991">
    <property type="entry name" value="Translation_prot_SH3-like_sf"/>
</dbReference>
<sequence>MSDSDASSDDERPTNLASSGSDSEPEPTRKRAIEDSDDDDEDKAEEEEEEEEEIEEPRPKKKRKKRRDRVREFFDDGADVASSDEDSEGDGYGFETEQKEAENLEEEIYKNSRLNQQRYEDVDEAEILARLEERYAAPAGTADRRQEYDSFVDNDISENQLLPDVHDPNLWIVKCVIGTERENALKLMKKFIFQQSKESPLQIKSVVVPESAKGFIYIEAFKRTHVKQAVEGINALRPGVYEQQMVPNTEMKDVLRVIKTQAALKEGMWVRMKRGIYKDDLAQVDYVEDSQNQVCVKMVPRIDMQKFRGFRASENKSRSRANARPPQKLFNEDNIRAIGGEFTNDGDFLIFEGARYSRKGYLYKTLKMDLIQIEGVKPTLSELEKFEDDPNRADVDFEPMSNKSGRSHNFAPGDMVIVAEGELAYLEGKIISISGNKITMMPKHEDLKEALEFPANELRKNFKVGDHVKVITGRYEDETGLVVRVEDTVVVVFSDTTMHELKVRPEDLQACTEKSSGVDKMGKFKLGDMVQIDAQNVGVIVRLEKEAFQILNQRGKVERFRSATIQRRRDSHNAVALDGEQNPVRRNDKVKVIDGPHNGKEGEVKHLYRGFCFIYNRKHIDSGGMFVARARHLSLAGSNSGAIASNLVPMSPRIAQSPQRNDGGATPGRGTPGKRGGAAASAQRSQRDTKMIGQTIRIIKGPYKGHIGIVRDATPNDCQIELHSDCFKHITVKKTNLTHVDSRGRGPGGNSTPFGRTPAHGSHTPAYHSGARTPAYGSTTPRADGSRTPSQWDGGRTPQYDGGRTPRGEENPWNSKVANTPRDDSFGDSYDTPQTPGTPFESRQSDYAPSPQYAPQTPSYDQSSTPYSINPSPSPGPYSDTITPSPAYGSSGPTPSPGYKPTPSPGGYDVSPSPNAFTPMNYSPSMSPMFGQGDGNINNVDWHSEDIEVTIKDSHDDAGYRGKTGIIKTISGHVSSVWVPDLDQTVSVGNDNLSPVQPQKNHKVKVLHGDDQGHTGELISIDGNDGIVRMDADQQLKILQLKFLGKIGTAGSS</sequence>
<keyword evidence="7" id="KW-0010">Activator</keyword>
<dbReference type="InterPro" id="IPR005100">
    <property type="entry name" value="NGN-domain"/>
</dbReference>
<keyword evidence="3" id="KW-0678">Repressor</keyword>
<feature type="region of interest" description="Disordered" evidence="11">
    <location>
        <begin position="1"/>
        <end position="93"/>
    </location>
</feature>
<dbReference type="PIRSF" id="PIRSF036945">
    <property type="entry name" value="Spt5"/>
    <property type="match status" value="1"/>
</dbReference>
<dbReference type="Proteomes" id="UP001158576">
    <property type="component" value="Chromosome PAR"/>
</dbReference>
<dbReference type="InterPro" id="IPR041978">
    <property type="entry name" value="KOW_Spt5_5"/>
</dbReference>
<proteinExistence type="inferred from homology"/>
<dbReference type="Gene3D" id="3.30.70.940">
    <property type="entry name" value="NusG, N-terminal domain"/>
    <property type="match status" value="1"/>
</dbReference>
<feature type="domain" description="KOW" evidence="13">
    <location>
        <begin position="523"/>
        <end position="546"/>
    </location>
</feature>
<keyword evidence="9 10" id="KW-0539">Nucleus</keyword>
<feature type="compositionally biased region" description="Gly residues" evidence="11">
    <location>
        <begin position="665"/>
        <end position="676"/>
    </location>
</feature>
<evidence type="ECO:0000256" key="2">
    <source>
        <dbReference type="ARBA" id="ARBA00006956"/>
    </source>
</evidence>
<keyword evidence="4" id="KW-0597">Phosphoprotein</keyword>
<feature type="domain" description="KOW" evidence="13">
    <location>
        <begin position="689"/>
        <end position="716"/>
    </location>
</feature>
<evidence type="ECO:0000313" key="15">
    <source>
        <dbReference type="Proteomes" id="UP001158576"/>
    </source>
</evidence>
<feature type="domain" description="KOW" evidence="13">
    <location>
        <begin position="263"/>
        <end position="290"/>
    </location>
</feature>
<dbReference type="InterPro" id="IPR014722">
    <property type="entry name" value="Rib_uL2_dom2"/>
</dbReference>
<feature type="compositionally biased region" description="Polar residues" evidence="11">
    <location>
        <begin position="776"/>
        <end position="791"/>
    </location>
</feature>
<dbReference type="SMART" id="SM00739">
    <property type="entry name" value="KOW"/>
    <property type="match status" value="7"/>
</dbReference>
<gene>
    <name evidence="14" type="ORF">OKIOD_LOCUS1857</name>
</gene>
<dbReference type="CDD" id="cd06084">
    <property type="entry name" value="KOW_Spt5_4"/>
    <property type="match status" value="1"/>
</dbReference>
<comment type="subcellular location">
    <subcellularLocation>
        <location evidence="1 10">Nucleus</location>
    </subcellularLocation>
</comment>
<dbReference type="Pfam" id="PF23284">
    <property type="entry name" value="KOW2_Spt5"/>
    <property type="match status" value="1"/>
</dbReference>
<feature type="compositionally biased region" description="Pro residues" evidence="11">
    <location>
        <begin position="894"/>
        <end position="904"/>
    </location>
</feature>
<evidence type="ECO:0000256" key="3">
    <source>
        <dbReference type="ARBA" id="ARBA00022491"/>
    </source>
</evidence>
<dbReference type="Pfam" id="PF23037">
    <property type="entry name" value="KOWx_SPT5"/>
    <property type="match status" value="1"/>
</dbReference>
<dbReference type="InterPro" id="IPR005824">
    <property type="entry name" value="KOW"/>
</dbReference>
<evidence type="ECO:0000256" key="5">
    <source>
        <dbReference type="ARBA" id="ARBA00022737"/>
    </source>
</evidence>
<dbReference type="CDD" id="cd06081">
    <property type="entry name" value="KOW_Spt5_1"/>
    <property type="match status" value="1"/>
</dbReference>
<feature type="compositionally biased region" description="Acidic residues" evidence="11">
    <location>
        <begin position="35"/>
        <end position="55"/>
    </location>
</feature>
<dbReference type="CDD" id="cd06082">
    <property type="entry name" value="KOW_Spt5_2"/>
    <property type="match status" value="1"/>
</dbReference>
<evidence type="ECO:0000256" key="7">
    <source>
        <dbReference type="ARBA" id="ARBA00023159"/>
    </source>
</evidence>
<feature type="domain" description="KOW" evidence="13">
    <location>
        <begin position="583"/>
        <end position="610"/>
    </location>
</feature>
<feature type="domain" description="KOW" evidence="13">
    <location>
        <begin position="997"/>
        <end position="1024"/>
    </location>
</feature>
<dbReference type="InterPro" id="IPR036735">
    <property type="entry name" value="NGN_dom_sf"/>
</dbReference>